<evidence type="ECO:0000313" key="2">
    <source>
        <dbReference type="Proteomes" id="UP000830326"/>
    </source>
</evidence>
<name>A0ABY4HDA9_9BACI</name>
<accession>A0ABY4HDA9</accession>
<sequence length="55" mass="6443">MTNSTRDIFTKMEMTEQQCEGYCFSSWEDYEENVLVGGNTIHKWVAGNEIFKETN</sequence>
<gene>
    <name evidence="1" type="ORF">MUO15_05055</name>
</gene>
<dbReference type="RefSeq" id="WP_245034012.1">
    <property type="nucleotide sequence ID" value="NZ_CP095075.1"/>
</dbReference>
<organism evidence="1 2">
    <name type="scientific">Halobacillus amylolyticus</name>
    <dbReference type="NCBI Taxonomy" id="2932259"/>
    <lineage>
        <taxon>Bacteria</taxon>
        <taxon>Bacillati</taxon>
        <taxon>Bacillota</taxon>
        <taxon>Bacilli</taxon>
        <taxon>Bacillales</taxon>
        <taxon>Bacillaceae</taxon>
        <taxon>Halobacillus</taxon>
    </lineage>
</organism>
<keyword evidence="2" id="KW-1185">Reference proteome</keyword>
<reference evidence="1" key="1">
    <citation type="submission" date="2022-04" db="EMBL/GenBank/DDBJ databases">
        <title>Halobacillus sp. isolated from saltern.</title>
        <authorList>
            <person name="Won M."/>
            <person name="Lee C.-M."/>
            <person name="Woen H.-Y."/>
            <person name="Kwon S.-W."/>
        </authorList>
    </citation>
    <scope>NUCLEOTIDE SEQUENCE</scope>
    <source>
        <strain evidence="1">SSHM10-5</strain>
    </source>
</reference>
<dbReference type="Proteomes" id="UP000830326">
    <property type="component" value="Chromosome"/>
</dbReference>
<protein>
    <submittedName>
        <fullName evidence="1">Uncharacterized protein</fullName>
    </submittedName>
</protein>
<proteinExistence type="predicted"/>
<evidence type="ECO:0000313" key="1">
    <source>
        <dbReference type="EMBL" id="UOR12880.1"/>
    </source>
</evidence>
<dbReference type="EMBL" id="CP095075">
    <property type="protein sequence ID" value="UOR12880.1"/>
    <property type="molecule type" value="Genomic_DNA"/>
</dbReference>